<protein>
    <recommendedName>
        <fullName evidence="3">Ribulose-phosphate 3-epimerase</fullName>
    </recommendedName>
</protein>
<keyword evidence="2" id="KW-1185">Reference proteome</keyword>
<evidence type="ECO:0008006" key="3">
    <source>
        <dbReference type="Google" id="ProtNLM"/>
    </source>
</evidence>
<proteinExistence type="predicted"/>
<comment type="caution">
    <text evidence="1">The sequence shown here is derived from an EMBL/GenBank/DDBJ whole genome shotgun (WGS) entry which is preliminary data.</text>
</comment>
<name>A0A839S4H5_9PSEU</name>
<sequence>MAVAGGAIYNAPDPGVAARELRKRATA</sequence>
<gene>
    <name evidence="1" type="ORF">FHS23_003311</name>
</gene>
<dbReference type="AlphaFoldDB" id="A0A839S4H5"/>
<dbReference type="EMBL" id="JACHWU010000003">
    <property type="protein sequence ID" value="MBB3052282.1"/>
    <property type="molecule type" value="Genomic_DNA"/>
</dbReference>
<reference evidence="1 2" key="1">
    <citation type="submission" date="2020-08" db="EMBL/GenBank/DDBJ databases">
        <title>Genomic Encyclopedia of Type Strains, Phase III (KMG-III): the genomes of soil and plant-associated and newly described type strains.</title>
        <authorList>
            <person name="Whitman W."/>
        </authorList>
    </citation>
    <scope>NUCLEOTIDE SEQUENCE [LARGE SCALE GENOMIC DNA]</scope>
    <source>
        <strain evidence="1 2">CECT 8577</strain>
    </source>
</reference>
<evidence type="ECO:0000313" key="2">
    <source>
        <dbReference type="Proteomes" id="UP000550714"/>
    </source>
</evidence>
<organism evidence="1 2">
    <name type="scientific">Prauserella isguenensis</name>
    <dbReference type="NCBI Taxonomy" id="1470180"/>
    <lineage>
        <taxon>Bacteria</taxon>
        <taxon>Bacillati</taxon>
        <taxon>Actinomycetota</taxon>
        <taxon>Actinomycetes</taxon>
        <taxon>Pseudonocardiales</taxon>
        <taxon>Pseudonocardiaceae</taxon>
        <taxon>Prauserella</taxon>
    </lineage>
</organism>
<evidence type="ECO:0000313" key="1">
    <source>
        <dbReference type="EMBL" id="MBB3052282.1"/>
    </source>
</evidence>
<dbReference type="Proteomes" id="UP000550714">
    <property type="component" value="Unassembled WGS sequence"/>
</dbReference>
<accession>A0A839S4H5</accession>